<keyword evidence="2" id="KW-1185">Reference proteome</keyword>
<reference evidence="1 2" key="1">
    <citation type="submission" date="2019-06" db="EMBL/GenBank/DDBJ databases">
        <title>Sequencing the genomes of 1000 actinobacteria strains.</title>
        <authorList>
            <person name="Klenk H.-P."/>
        </authorList>
    </citation>
    <scope>NUCLEOTIDE SEQUENCE [LARGE SCALE GENOMIC DNA]</scope>
    <source>
        <strain evidence="1 2">DSM 45511</strain>
    </source>
</reference>
<accession>A0A543GHY6</accession>
<gene>
    <name evidence="1" type="ORF">FB388_3076</name>
</gene>
<evidence type="ECO:0000313" key="2">
    <source>
        <dbReference type="Proteomes" id="UP000319818"/>
    </source>
</evidence>
<proteinExistence type="predicted"/>
<dbReference type="EMBL" id="VFPH01000001">
    <property type="protein sequence ID" value="TQM45676.1"/>
    <property type="molecule type" value="Genomic_DNA"/>
</dbReference>
<evidence type="ECO:0000313" key="1">
    <source>
        <dbReference type="EMBL" id="TQM45676.1"/>
    </source>
</evidence>
<comment type="caution">
    <text evidence="1">The sequence shown here is derived from an EMBL/GenBank/DDBJ whole genome shotgun (WGS) entry which is preliminary data.</text>
</comment>
<sequence>MRRDLDDAAKRRLHRLHLDSRALIDLFADRLTEQQLRWSREFSGVGEWGELVEGLCAYLVKGRLPVTPAERDALAAVLAQFTRPNPDYSYIDDPEGTLAALTVRGPAIRIARLFDGKDTNDDWTFDPGRPRITDPAELAGIVDFLRSGTIIVRISGLDRDRLDPTRGEAVPLSTMTDGEWIWSDGLRYYVQTHRIAPEPDFLAHMAAHDYVAPQPDKAARQAALEHLRNQ</sequence>
<dbReference type="RefSeq" id="WP_142101420.1">
    <property type="nucleotide sequence ID" value="NZ_VFPH01000001.1"/>
</dbReference>
<organism evidence="1 2">
    <name type="scientific">Pseudonocardia cypriaca</name>
    <dbReference type="NCBI Taxonomy" id="882449"/>
    <lineage>
        <taxon>Bacteria</taxon>
        <taxon>Bacillati</taxon>
        <taxon>Actinomycetota</taxon>
        <taxon>Actinomycetes</taxon>
        <taxon>Pseudonocardiales</taxon>
        <taxon>Pseudonocardiaceae</taxon>
        <taxon>Pseudonocardia</taxon>
    </lineage>
</organism>
<dbReference type="Proteomes" id="UP000319818">
    <property type="component" value="Unassembled WGS sequence"/>
</dbReference>
<dbReference type="AlphaFoldDB" id="A0A543GHY6"/>
<name>A0A543GHY6_9PSEU</name>
<dbReference type="OrthoDB" id="275232at2"/>
<protein>
    <submittedName>
        <fullName evidence="1">Uncharacterized protein</fullName>
    </submittedName>
</protein>